<reference evidence="6 7" key="1">
    <citation type="submission" date="2018-05" db="EMBL/GenBank/DDBJ databases">
        <title>Whole genome sequencing for identification of molecular markers to develop diagnostic detection tools for the regulated plant pathogen Lachnellula willkommii.</title>
        <authorList>
            <person name="Giroux E."/>
            <person name="Bilodeau G."/>
        </authorList>
    </citation>
    <scope>NUCLEOTIDE SEQUENCE [LARGE SCALE GENOMIC DNA]</scope>
    <source>
        <strain evidence="6 7">CBS 203.66</strain>
    </source>
</reference>
<sequence>MTSSCPAPALGNDDPWTIDKTRFLADLDDKERELFLNATLENLYYSTSNANRQDAENSKTRATTRRLGPFVSAIENYGKALDTFSNIAPLYLAPIWGSIRVVLVMARAHGRFYDRMVDTLERIGDILPRFREWAFLSLVLLRATTKTSESRLPSIMDRYNRKTSVLSNLLSMHADSSQATMNASMTDKSISGLPKHYRMRSSISSCSVQSFNAHSESKGLHNQFDEAIALFRQHRNNVEEEARMCHMVDAAEQRDAQLLLWAAERRRKLLSRLSKIDCKHRHRILREARHEGTGVWLTARDEYRSWGTPDVTSVLCCFGIPGCGKSVIASSVIDSLRDSRPVFYYYCDYADKRTLEPANVFGTLARQCLERMETFESLADDIEQAGHDGERLTDQSKALGLIQKAVNLYARQFYIVLDGLDEANESSQKVICDGLRQLLNNASVGIKLFITGREELGSLLRIKPTVMFYSVLVSPTAIELDIDSYVRASTRLRIKEGSLVIRDPALEELIVQELVKGAKGMFLWVEFQLRDLSEAESDASIKLVLKNLPQSLSETYDRLLRIEGAERRELIKKLFKWIVCARQPLHVEELREGIAFTLVDTEWDSTKIVTNFNRLVRACRNLVIVDSDSQIVQLAHYTVQQYLLRSSENPFCFTIQEANIMAGEFCVAYLSFSNFDTQLTRYKENVNTDIAALNKIASKGALISPDNPARGVFEFWKTIRHQDATAEVDLACCLPRKMKVSDFSGFGFLSYLRKHWLWHTVYFDSAKSIGTNRRDMMFFDLVSSKQLLFEFRPWGSFDNTNWMNSSIGLLGWALMANHSYLLELVIYHKLFNSTSLFQKAWTWFMANKNAEDEPFCILELELEKISGFPKDSYSLEYPELGWLYSRLLHACRKGHLNVIRTCDLWGPYMGLMVEHLIYEAAASGNLRIIDYFHNREKKSAYSRPSIARDFYINFPRHRRRVYTMHAAISTGCLPLVKALSELEYPCDGIDSVMSDKASYFRMINSATGEGNYREIECLLFLNHIQHMFYSREITFKEPEMTEALVTAVRLGHGEIVEMLLKHGVDPDTKDQYGIPILILAIQASYTSVVEMLLRNRCSTSNTPYGLPLTVAASLGDIPIARLLLGYGAETFSETFHHLSSTKLVSLEETLIDYPQLCLSPTPLYMACYRGHRPMVDLLTGLPIHGAAVDFASPAAVTRIAFKSTARPIAPYISRIYCLFLDTLETTHEIGSIDWTQEGPFEWRTPMEAALSKGHKDIVELLLERGALLPTAGTLLANNTKPENSDHQRRLNIPINPSITEPLGYIINNEREKVILTSFMMNKTKLSPIQYGLSVAAGARLETYMKPIMRGRSHFLWAIENNEHQLATTILLESFDRGWLMDKIFSVSVQITPRNSLNTFRRLLLWGAYLFQIEEDTDLDLLSILLCGAKNKMRYVRILSIQLAMLAIYRNPGPDVAISEIPERYLVQRGRAFDAVERSAMKLPSLHAVTARDFDTVLHYTATYHNHSNDLLGHVFTALALTISEDPTTWVLGCLVFVAIEIADYERLVHLCDLIAGIDIKGHDGITPLMYASQLGRDEQIIQVLLRSGANPCVIDWNGESALYKAVARGHKHVVSQLARSSAYALQIFHCKALELCVMKGRQDLWTMIVGKKAYEVASFEKSFLLRFPEGSYTCSRAQYLIGLPSRINPQGVFELESVNPPVDTEEPLGDFPSLKIQKTTECTVTFETPHQRNSTYVNGSQDGWKGHQRIIAESELQETNEASEDIHLQSVAKVPAPTWRNYSRQFNIPETSGKDA</sequence>
<keyword evidence="1" id="KW-0677">Repeat</keyword>
<feature type="domain" description="Nephrocystin 3-like N-terminal" evidence="5">
    <location>
        <begin position="292"/>
        <end position="453"/>
    </location>
</feature>
<keyword evidence="2" id="KW-0040">ANK repeat</keyword>
<dbReference type="Pfam" id="PF22939">
    <property type="entry name" value="WHD_GPIID"/>
    <property type="match status" value="1"/>
</dbReference>
<feature type="repeat" description="ANK" evidence="2">
    <location>
        <begin position="1241"/>
        <end position="1266"/>
    </location>
</feature>
<protein>
    <submittedName>
        <fullName evidence="6">Ankyrin-1</fullName>
    </submittedName>
</protein>
<evidence type="ECO:0000313" key="6">
    <source>
        <dbReference type="EMBL" id="TVY14585.1"/>
    </source>
</evidence>
<evidence type="ECO:0000259" key="4">
    <source>
        <dbReference type="Pfam" id="PF24809"/>
    </source>
</evidence>
<accession>A0A8T9B4E9</accession>
<dbReference type="Proteomes" id="UP000469559">
    <property type="component" value="Unassembled WGS sequence"/>
</dbReference>
<dbReference type="SUPFAM" id="SSF52540">
    <property type="entry name" value="P-loop containing nucleoside triphosphate hydrolases"/>
    <property type="match status" value="1"/>
</dbReference>
<organism evidence="6 7">
    <name type="scientific">Lachnellula arida</name>
    <dbReference type="NCBI Taxonomy" id="1316785"/>
    <lineage>
        <taxon>Eukaryota</taxon>
        <taxon>Fungi</taxon>
        <taxon>Dikarya</taxon>
        <taxon>Ascomycota</taxon>
        <taxon>Pezizomycotina</taxon>
        <taxon>Leotiomycetes</taxon>
        <taxon>Helotiales</taxon>
        <taxon>Lachnaceae</taxon>
        <taxon>Lachnellula</taxon>
    </lineage>
</organism>
<dbReference type="InterPro" id="IPR054471">
    <property type="entry name" value="GPIID_WHD"/>
</dbReference>
<dbReference type="OrthoDB" id="7464126at2759"/>
<dbReference type="PANTHER" id="PTHR10039">
    <property type="entry name" value="AMELOGENIN"/>
    <property type="match status" value="1"/>
</dbReference>
<dbReference type="PROSITE" id="PS50088">
    <property type="entry name" value="ANK_REPEAT"/>
    <property type="match status" value="3"/>
</dbReference>
<dbReference type="SUPFAM" id="SSF48403">
    <property type="entry name" value="Ankyrin repeat"/>
    <property type="match status" value="1"/>
</dbReference>
<dbReference type="PANTHER" id="PTHR10039:SF10">
    <property type="entry name" value="NACHT DOMAIN-CONTAINING PROTEIN"/>
    <property type="match status" value="1"/>
</dbReference>
<keyword evidence="7" id="KW-1185">Reference proteome</keyword>
<gene>
    <name evidence="6" type="primary">Ank1</name>
    <name evidence="6" type="ORF">LARI1_G007457</name>
</gene>
<name>A0A8T9B4E9_9HELO</name>
<evidence type="ECO:0000259" key="5">
    <source>
        <dbReference type="Pfam" id="PF24883"/>
    </source>
</evidence>
<dbReference type="EMBL" id="QGMF01000655">
    <property type="protein sequence ID" value="TVY14585.1"/>
    <property type="molecule type" value="Genomic_DNA"/>
</dbReference>
<dbReference type="Gene3D" id="3.40.50.300">
    <property type="entry name" value="P-loop containing nucleotide triphosphate hydrolases"/>
    <property type="match status" value="1"/>
</dbReference>
<dbReference type="InterPro" id="IPR002110">
    <property type="entry name" value="Ankyrin_rpt"/>
</dbReference>
<feature type="repeat" description="ANK" evidence="2">
    <location>
        <begin position="1039"/>
        <end position="1071"/>
    </location>
</feature>
<dbReference type="Gene3D" id="1.25.40.20">
    <property type="entry name" value="Ankyrin repeat-containing domain"/>
    <property type="match status" value="2"/>
</dbReference>
<dbReference type="SMART" id="SM00248">
    <property type="entry name" value="ANK"/>
    <property type="match status" value="8"/>
</dbReference>
<dbReference type="InterPro" id="IPR036770">
    <property type="entry name" value="Ankyrin_rpt-contain_sf"/>
</dbReference>
<dbReference type="Pfam" id="PF12796">
    <property type="entry name" value="Ank_2"/>
    <property type="match status" value="2"/>
</dbReference>
<dbReference type="PROSITE" id="PS50297">
    <property type="entry name" value="ANK_REP_REGION"/>
    <property type="match status" value="3"/>
</dbReference>
<dbReference type="InterPro" id="IPR056884">
    <property type="entry name" value="NPHP3-like_N"/>
</dbReference>
<comment type="caution">
    <text evidence="6">The sequence shown here is derived from an EMBL/GenBank/DDBJ whole genome shotgun (WGS) entry which is preliminary data.</text>
</comment>
<evidence type="ECO:0000256" key="1">
    <source>
        <dbReference type="ARBA" id="ARBA00022737"/>
    </source>
</evidence>
<evidence type="ECO:0000259" key="3">
    <source>
        <dbReference type="Pfam" id="PF22939"/>
    </source>
</evidence>
<evidence type="ECO:0000256" key="2">
    <source>
        <dbReference type="PROSITE-ProRule" id="PRU00023"/>
    </source>
</evidence>
<evidence type="ECO:0000313" key="7">
    <source>
        <dbReference type="Proteomes" id="UP000469559"/>
    </source>
</evidence>
<feature type="domain" description="DUF7708" evidence="4">
    <location>
        <begin position="68"/>
        <end position="131"/>
    </location>
</feature>
<dbReference type="InterPro" id="IPR027417">
    <property type="entry name" value="P-loop_NTPase"/>
</dbReference>
<proteinExistence type="predicted"/>
<dbReference type="Pfam" id="PF24883">
    <property type="entry name" value="NPHP3_N"/>
    <property type="match status" value="1"/>
</dbReference>
<dbReference type="Pfam" id="PF24809">
    <property type="entry name" value="DUF7708"/>
    <property type="match status" value="1"/>
</dbReference>
<feature type="domain" description="GPI inositol-deacylase winged helix" evidence="3">
    <location>
        <begin position="564"/>
        <end position="647"/>
    </location>
</feature>
<dbReference type="InterPro" id="IPR056125">
    <property type="entry name" value="DUF7708"/>
</dbReference>
<feature type="repeat" description="ANK" evidence="2">
    <location>
        <begin position="1563"/>
        <end position="1596"/>
    </location>
</feature>